<feature type="region of interest" description="Disordered" evidence="4">
    <location>
        <begin position="514"/>
        <end position="533"/>
    </location>
</feature>
<name>A0A0C2YVL4_9AGAM</name>
<evidence type="ECO:0000313" key="7">
    <source>
        <dbReference type="Proteomes" id="UP000053989"/>
    </source>
</evidence>
<accession>A0A0C2YVL4</accession>
<feature type="compositionally biased region" description="Polar residues" evidence="4">
    <location>
        <begin position="202"/>
        <end position="223"/>
    </location>
</feature>
<evidence type="ECO:0000256" key="3">
    <source>
        <dbReference type="PROSITE-ProRule" id="PRU00267"/>
    </source>
</evidence>
<dbReference type="OrthoDB" id="6247875at2759"/>
<dbReference type="InterPro" id="IPR050140">
    <property type="entry name" value="SRY-related_HMG-box_TF-like"/>
</dbReference>
<keyword evidence="3" id="KW-0539">Nucleus</keyword>
<dbReference type="CDD" id="cd01389">
    <property type="entry name" value="HMG-box_ROX1-like"/>
    <property type="match status" value="1"/>
</dbReference>
<dbReference type="AlphaFoldDB" id="A0A0C2YVL4"/>
<feature type="region of interest" description="Disordered" evidence="4">
    <location>
        <begin position="67"/>
        <end position="137"/>
    </location>
</feature>
<dbReference type="EMBL" id="KN822174">
    <property type="protein sequence ID" value="KIM53663.1"/>
    <property type="molecule type" value="Genomic_DNA"/>
</dbReference>
<dbReference type="HOGENOM" id="CLU_027670_0_0_1"/>
<sequence>MTGPIRSKGERVQPPRPPNAWILYRSHKLRELPPVQGRAQAVVSKLVSDMWKNESESVRLEYERMADQRKAEHQQMYPDYRFQPLKKGEKLKQREKLKQEKQQARSEKKTRRGATSTASTSTTPAPPPPPSTEPVMPPVVYATPYGMPPGYTMMQMPYYMSYTNSEARFGPAGPSPPLSAAPSPSETVNSPSPLSKSAELPQPSTSNSVRTSPIPESQVSSASQPLPANMLCVPQSLLPGTQIPPLNPEITHLFPDMQPQAIEQIQWPQLPHHQQQSELASSDGMLPQFPQDWNHTTSAQLPLVEAPNPEDFLNFDIGFPQSSGFSELSQGVGNALLMDGLQDILSMSGDNGVFSLANFDPGSLVSHPQGELELAMGLQAQTYDYTGDLFTNFDFSSLEIPLDSNPVANTTTTNDADDLASLFQASINPEVDGYNSVKQRQPSMFTQDVMQFLNLDAADGGLQDTTAMAPTPSTVTPQQVTNTPVAGGTAQYIPPAGAVNSSIRRVAGSWKPPVAIPESPVEQPSHPWNLPTS</sequence>
<feature type="compositionally biased region" description="Basic and acidic residues" evidence="4">
    <location>
        <begin position="86"/>
        <end position="107"/>
    </location>
</feature>
<feature type="compositionally biased region" description="Pro residues" evidence="4">
    <location>
        <begin position="124"/>
        <end position="137"/>
    </location>
</feature>
<reference evidence="7" key="2">
    <citation type="submission" date="2015-01" db="EMBL/GenBank/DDBJ databases">
        <title>Evolutionary Origins and Diversification of the Mycorrhizal Mutualists.</title>
        <authorList>
            <consortium name="DOE Joint Genome Institute"/>
            <consortium name="Mycorrhizal Genomics Consortium"/>
            <person name="Kohler A."/>
            <person name="Kuo A."/>
            <person name="Nagy L.G."/>
            <person name="Floudas D."/>
            <person name="Copeland A."/>
            <person name="Barry K.W."/>
            <person name="Cichocki N."/>
            <person name="Veneault-Fourrey C."/>
            <person name="LaButti K."/>
            <person name="Lindquist E.A."/>
            <person name="Lipzen A."/>
            <person name="Lundell T."/>
            <person name="Morin E."/>
            <person name="Murat C."/>
            <person name="Riley R."/>
            <person name="Ohm R."/>
            <person name="Sun H."/>
            <person name="Tunlid A."/>
            <person name="Henrissat B."/>
            <person name="Grigoriev I.V."/>
            <person name="Hibbett D.S."/>
            <person name="Martin F."/>
        </authorList>
    </citation>
    <scope>NUCLEOTIDE SEQUENCE [LARGE SCALE GENOMIC DNA]</scope>
    <source>
        <strain evidence="7">Foug A</strain>
    </source>
</reference>
<dbReference type="InterPro" id="IPR036910">
    <property type="entry name" value="HMG_box_dom_sf"/>
</dbReference>
<dbReference type="Gene3D" id="1.10.30.10">
    <property type="entry name" value="High mobility group box domain"/>
    <property type="match status" value="1"/>
</dbReference>
<evidence type="ECO:0000256" key="2">
    <source>
        <dbReference type="ARBA" id="ARBA00023163"/>
    </source>
</evidence>
<protein>
    <recommendedName>
        <fullName evidence="5">HMG box domain-containing protein</fullName>
    </recommendedName>
</protein>
<feature type="region of interest" description="Disordered" evidence="4">
    <location>
        <begin position="170"/>
        <end position="223"/>
    </location>
</feature>
<dbReference type="PANTHER" id="PTHR10270:SF161">
    <property type="entry name" value="SEX-DETERMINING REGION Y PROTEIN"/>
    <property type="match status" value="1"/>
</dbReference>
<dbReference type="Pfam" id="PF00505">
    <property type="entry name" value="HMG_box"/>
    <property type="match status" value="1"/>
</dbReference>
<reference evidence="6 7" key="1">
    <citation type="submission" date="2014-04" db="EMBL/GenBank/DDBJ databases">
        <authorList>
            <consortium name="DOE Joint Genome Institute"/>
            <person name="Kuo A."/>
            <person name="Kohler A."/>
            <person name="Nagy L.G."/>
            <person name="Floudas D."/>
            <person name="Copeland A."/>
            <person name="Barry K.W."/>
            <person name="Cichocki N."/>
            <person name="Veneault-Fourrey C."/>
            <person name="LaButti K."/>
            <person name="Lindquist E.A."/>
            <person name="Lipzen A."/>
            <person name="Lundell T."/>
            <person name="Morin E."/>
            <person name="Murat C."/>
            <person name="Sun H."/>
            <person name="Tunlid A."/>
            <person name="Henrissat B."/>
            <person name="Grigoriev I.V."/>
            <person name="Hibbett D.S."/>
            <person name="Martin F."/>
            <person name="Nordberg H.P."/>
            <person name="Cantor M.N."/>
            <person name="Hua S.X."/>
        </authorList>
    </citation>
    <scope>NUCLEOTIDE SEQUENCE [LARGE SCALE GENOMIC DNA]</scope>
    <source>
        <strain evidence="6 7">Foug A</strain>
    </source>
</reference>
<gene>
    <name evidence="6" type="ORF">SCLCIDRAFT_11527</name>
</gene>
<feature type="compositionally biased region" description="Polar residues" evidence="4">
    <location>
        <begin position="186"/>
        <end position="195"/>
    </location>
</feature>
<dbReference type="SUPFAM" id="SSF47095">
    <property type="entry name" value="HMG-box"/>
    <property type="match status" value="1"/>
</dbReference>
<feature type="DNA-binding region" description="HMG box" evidence="3">
    <location>
        <begin position="14"/>
        <end position="81"/>
    </location>
</feature>
<evidence type="ECO:0000256" key="1">
    <source>
        <dbReference type="ARBA" id="ARBA00023125"/>
    </source>
</evidence>
<evidence type="ECO:0000313" key="6">
    <source>
        <dbReference type="EMBL" id="KIM53663.1"/>
    </source>
</evidence>
<keyword evidence="1 3" id="KW-0238">DNA-binding</keyword>
<dbReference type="InParanoid" id="A0A0C2YVL4"/>
<organism evidence="6 7">
    <name type="scientific">Scleroderma citrinum Foug A</name>
    <dbReference type="NCBI Taxonomy" id="1036808"/>
    <lineage>
        <taxon>Eukaryota</taxon>
        <taxon>Fungi</taxon>
        <taxon>Dikarya</taxon>
        <taxon>Basidiomycota</taxon>
        <taxon>Agaricomycotina</taxon>
        <taxon>Agaricomycetes</taxon>
        <taxon>Agaricomycetidae</taxon>
        <taxon>Boletales</taxon>
        <taxon>Sclerodermatineae</taxon>
        <taxon>Sclerodermataceae</taxon>
        <taxon>Scleroderma</taxon>
    </lineage>
</organism>
<dbReference type="GO" id="GO:0001228">
    <property type="term" value="F:DNA-binding transcription activator activity, RNA polymerase II-specific"/>
    <property type="evidence" value="ECO:0007669"/>
    <property type="project" value="TreeGrafter"/>
</dbReference>
<feature type="compositionally biased region" description="Low complexity" evidence="4">
    <location>
        <begin position="114"/>
        <end position="123"/>
    </location>
</feature>
<keyword evidence="2" id="KW-0804">Transcription</keyword>
<evidence type="ECO:0000259" key="5">
    <source>
        <dbReference type="PROSITE" id="PS50118"/>
    </source>
</evidence>
<dbReference type="GO" id="GO:0005634">
    <property type="term" value="C:nucleus"/>
    <property type="evidence" value="ECO:0007669"/>
    <property type="project" value="UniProtKB-UniRule"/>
</dbReference>
<feature type="domain" description="HMG box" evidence="5">
    <location>
        <begin position="14"/>
        <end position="81"/>
    </location>
</feature>
<keyword evidence="7" id="KW-1185">Reference proteome</keyword>
<dbReference type="GO" id="GO:0000978">
    <property type="term" value="F:RNA polymerase II cis-regulatory region sequence-specific DNA binding"/>
    <property type="evidence" value="ECO:0007669"/>
    <property type="project" value="TreeGrafter"/>
</dbReference>
<dbReference type="InterPro" id="IPR009071">
    <property type="entry name" value="HMG_box_dom"/>
</dbReference>
<evidence type="ECO:0000256" key="4">
    <source>
        <dbReference type="SAM" id="MobiDB-lite"/>
    </source>
</evidence>
<proteinExistence type="predicted"/>
<dbReference type="GO" id="GO:0030154">
    <property type="term" value="P:cell differentiation"/>
    <property type="evidence" value="ECO:0007669"/>
    <property type="project" value="TreeGrafter"/>
</dbReference>
<dbReference type="PANTHER" id="PTHR10270">
    <property type="entry name" value="SOX TRANSCRIPTION FACTOR"/>
    <property type="match status" value="1"/>
</dbReference>
<dbReference type="STRING" id="1036808.A0A0C2YVL4"/>
<dbReference type="Proteomes" id="UP000053989">
    <property type="component" value="Unassembled WGS sequence"/>
</dbReference>
<dbReference type="SMART" id="SM00398">
    <property type="entry name" value="HMG"/>
    <property type="match status" value="1"/>
</dbReference>
<dbReference type="PROSITE" id="PS50118">
    <property type="entry name" value="HMG_BOX_2"/>
    <property type="match status" value="1"/>
</dbReference>